<accession>A0A099I301</accession>
<protein>
    <submittedName>
        <fullName evidence="1">Uncharacterized protein</fullName>
    </submittedName>
</protein>
<comment type="caution">
    <text evidence="1">The sequence shown here is derived from an EMBL/GenBank/DDBJ whole genome shotgun (WGS) entry which is preliminary data.</text>
</comment>
<proteinExistence type="predicted"/>
<organism evidence="1 2">
    <name type="scientific">Clostridium innocuum</name>
    <dbReference type="NCBI Taxonomy" id="1522"/>
    <lineage>
        <taxon>Bacteria</taxon>
        <taxon>Bacillati</taxon>
        <taxon>Bacillota</taxon>
        <taxon>Clostridia</taxon>
        <taxon>Eubacteriales</taxon>
        <taxon>Clostridiaceae</taxon>
        <taxon>Clostridium</taxon>
    </lineage>
</organism>
<gene>
    <name evidence="1" type="ORF">CIAN88_21525</name>
</gene>
<name>A0A099I301_CLOIN</name>
<reference evidence="1 2" key="1">
    <citation type="submission" date="2014-08" db="EMBL/GenBank/DDBJ databases">
        <title>Clostridium innocuum, an unnegligible vancomycin-resistant pathogen causing extra-intestinal infections.</title>
        <authorList>
            <person name="Feng Y."/>
            <person name="Chiu C.-H."/>
        </authorList>
    </citation>
    <scope>NUCLEOTIDE SEQUENCE [LARGE SCALE GENOMIC DNA]</scope>
    <source>
        <strain evidence="1 2">AN88</strain>
    </source>
</reference>
<dbReference type="Proteomes" id="UP000030008">
    <property type="component" value="Unassembled WGS sequence"/>
</dbReference>
<sequence length="127" mass="14009">MTGALTVEAMEANGSPVNAAAVRVYGRTEDTSTFIMCCYTDENGLSEPIFLPAPNSIHSMQSNPQVCPYAAYDVHVTKDDYDKEVINGVQIFPDTTSSLRVIMQCCNGRPPKTNTIDIGHHKLYDYE</sequence>
<dbReference type="EMBL" id="JQIF01000131">
    <property type="protein sequence ID" value="KGJ51253.1"/>
    <property type="molecule type" value="Genomic_DNA"/>
</dbReference>
<dbReference type="RefSeq" id="WP_044908160.1">
    <property type="nucleotide sequence ID" value="NZ_JQIF01000131.1"/>
</dbReference>
<evidence type="ECO:0000313" key="2">
    <source>
        <dbReference type="Proteomes" id="UP000030008"/>
    </source>
</evidence>
<dbReference type="AlphaFoldDB" id="A0A099I301"/>
<evidence type="ECO:0000313" key="1">
    <source>
        <dbReference type="EMBL" id="KGJ51253.1"/>
    </source>
</evidence>